<dbReference type="AlphaFoldDB" id="A0A4Z2GVI4"/>
<dbReference type="Proteomes" id="UP000314294">
    <property type="component" value="Unassembled WGS sequence"/>
</dbReference>
<proteinExistence type="predicted"/>
<dbReference type="EMBL" id="SRLO01000421">
    <property type="protein sequence ID" value="TNN56752.1"/>
    <property type="molecule type" value="Genomic_DNA"/>
</dbReference>
<evidence type="ECO:0000256" key="1">
    <source>
        <dbReference type="SAM" id="MobiDB-lite"/>
    </source>
</evidence>
<keyword evidence="3" id="KW-1185">Reference proteome</keyword>
<name>A0A4Z2GVI4_9TELE</name>
<comment type="caution">
    <text evidence="2">The sequence shown here is derived from an EMBL/GenBank/DDBJ whole genome shotgun (WGS) entry which is preliminary data.</text>
</comment>
<protein>
    <submittedName>
        <fullName evidence="2">Uncharacterized protein</fullName>
    </submittedName>
</protein>
<gene>
    <name evidence="2" type="ORF">EYF80_033010</name>
</gene>
<feature type="compositionally biased region" description="Basic and acidic residues" evidence="1">
    <location>
        <begin position="1"/>
        <end position="13"/>
    </location>
</feature>
<organism evidence="2 3">
    <name type="scientific">Liparis tanakae</name>
    <name type="common">Tanaka's snailfish</name>
    <dbReference type="NCBI Taxonomy" id="230148"/>
    <lineage>
        <taxon>Eukaryota</taxon>
        <taxon>Metazoa</taxon>
        <taxon>Chordata</taxon>
        <taxon>Craniata</taxon>
        <taxon>Vertebrata</taxon>
        <taxon>Euteleostomi</taxon>
        <taxon>Actinopterygii</taxon>
        <taxon>Neopterygii</taxon>
        <taxon>Teleostei</taxon>
        <taxon>Neoteleostei</taxon>
        <taxon>Acanthomorphata</taxon>
        <taxon>Eupercaria</taxon>
        <taxon>Perciformes</taxon>
        <taxon>Cottioidei</taxon>
        <taxon>Cottales</taxon>
        <taxon>Liparidae</taxon>
        <taxon>Liparis</taxon>
    </lineage>
</organism>
<feature type="region of interest" description="Disordered" evidence="1">
    <location>
        <begin position="1"/>
        <end position="107"/>
    </location>
</feature>
<accession>A0A4Z2GVI4</accession>
<evidence type="ECO:0000313" key="2">
    <source>
        <dbReference type="EMBL" id="TNN56752.1"/>
    </source>
</evidence>
<evidence type="ECO:0000313" key="3">
    <source>
        <dbReference type="Proteomes" id="UP000314294"/>
    </source>
</evidence>
<reference evidence="2 3" key="1">
    <citation type="submission" date="2019-03" db="EMBL/GenBank/DDBJ databases">
        <title>First draft genome of Liparis tanakae, snailfish: a comprehensive survey of snailfish specific genes.</title>
        <authorList>
            <person name="Kim W."/>
            <person name="Song I."/>
            <person name="Jeong J.-H."/>
            <person name="Kim D."/>
            <person name="Kim S."/>
            <person name="Ryu S."/>
            <person name="Song J.Y."/>
            <person name="Lee S.K."/>
        </authorList>
    </citation>
    <scope>NUCLEOTIDE SEQUENCE [LARGE SCALE GENOMIC DNA]</scope>
    <source>
        <tissue evidence="2">Muscle</tissue>
    </source>
</reference>
<sequence>MELDSRRRDELRVRVPGGGTRLQRRSQLPPSRDPGSGTRQNEFSHPPAGHRQTDDSGETVLPQVVQICGQIGGEEVPCGLDPDGSSESPSARRHSGLQPHFQRSGSV</sequence>